<dbReference type="InterPro" id="IPR005114">
    <property type="entry name" value="Helicase_assoc"/>
</dbReference>
<dbReference type="Gene3D" id="6.10.140.530">
    <property type="match status" value="2"/>
</dbReference>
<feature type="compositionally biased region" description="Basic and acidic residues" evidence="1">
    <location>
        <begin position="14"/>
        <end position="28"/>
    </location>
</feature>
<accession>A0ABD3PMF5</accession>
<keyword evidence="4" id="KW-1185">Reference proteome</keyword>
<evidence type="ECO:0000256" key="1">
    <source>
        <dbReference type="SAM" id="MobiDB-lite"/>
    </source>
</evidence>
<feature type="domain" description="Helicase-associated" evidence="2">
    <location>
        <begin position="305"/>
        <end position="370"/>
    </location>
</feature>
<protein>
    <recommendedName>
        <fullName evidence="2">Helicase-associated domain-containing protein</fullName>
    </recommendedName>
</protein>
<name>A0ABD3PMF5_9STRA</name>
<dbReference type="EMBL" id="JABMIG020000155">
    <property type="protein sequence ID" value="KAL3788506.1"/>
    <property type="molecule type" value="Genomic_DNA"/>
</dbReference>
<feature type="region of interest" description="Disordered" evidence="1">
    <location>
        <begin position="1"/>
        <end position="48"/>
    </location>
</feature>
<dbReference type="Pfam" id="PF03457">
    <property type="entry name" value="HA"/>
    <property type="match status" value="2"/>
</dbReference>
<sequence>MRPEVVFNMNTNTTDEKQDNEQEPRNDSDVLPTQRRPETNPLPQHPLNQELLNPFSAACYNNPGGDVLRAINPAQLQSQQQAQNQMMLMAQMLQLSQQQPLAGQMANNNQVFAHLMNIQQQQQELNTLSQMNLWQSMARASSNNAMQTNPMGIAPAQQQMNQFLLGLAGNVNINMGGLFSNPGQLPNNIMPSISAAAAANKALPPNQDAAAKPPAHTALQGDTPLEDPGWEDQFKALQRYRLVNGHTKVPARYKENPKLGRWVMTQRRQMALMQQGYPNALTVERIAMLDEIGFAWSVRPEPVSTWNKKMEELKQYKQTFGNTMVPQRYQANPQLGTWVHTQRRQYKLMQEGKKSSMTQDKIDALNAVGFVWVARSSENGDSSDSEDDGRENSDDNNVNEKEDQTNSVPFKTDELEKCEKELPSDSKGDSPTESTSV</sequence>
<evidence type="ECO:0000259" key="2">
    <source>
        <dbReference type="Pfam" id="PF03457"/>
    </source>
</evidence>
<feature type="region of interest" description="Disordered" evidence="1">
    <location>
        <begin position="377"/>
        <end position="437"/>
    </location>
</feature>
<feature type="domain" description="Helicase-associated" evidence="2">
    <location>
        <begin position="229"/>
        <end position="294"/>
    </location>
</feature>
<feature type="compositionally biased region" description="Basic and acidic residues" evidence="1">
    <location>
        <begin position="390"/>
        <end position="404"/>
    </location>
</feature>
<evidence type="ECO:0000313" key="3">
    <source>
        <dbReference type="EMBL" id="KAL3788506.1"/>
    </source>
</evidence>
<feature type="region of interest" description="Disordered" evidence="1">
    <location>
        <begin position="200"/>
        <end position="225"/>
    </location>
</feature>
<dbReference type="PANTHER" id="PTHR33418:SF1">
    <property type="entry name" value="HELICASE-ASSOCIATED DOMAIN-CONTAINING PROTEIN"/>
    <property type="match status" value="1"/>
</dbReference>
<feature type="compositionally biased region" description="Basic and acidic residues" evidence="1">
    <location>
        <begin position="411"/>
        <end position="430"/>
    </location>
</feature>
<dbReference type="AlphaFoldDB" id="A0ABD3PMF5"/>
<evidence type="ECO:0000313" key="4">
    <source>
        <dbReference type="Proteomes" id="UP001516023"/>
    </source>
</evidence>
<proteinExistence type="predicted"/>
<organism evidence="3 4">
    <name type="scientific">Cyclotella cryptica</name>
    <dbReference type="NCBI Taxonomy" id="29204"/>
    <lineage>
        <taxon>Eukaryota</taxon>
        <taxon>Sar</taxon>
        <taxon>Stramenopiles</taxon>
        <taxon>Ochrophyta</taxon>
        <taxon>Bacillariophyta</taxon>
        <taxon>Coscinodiscophyceae</taxon>
        <taxon>Thalassiosirophycidae</taxon>
        <taxon>Stephanodiscales</taxon>
        <taxon>Stephanodiscaceae</taxon>
        <taxon>Cyclotella</taxon>
    </lineage>
</organism>
<dbReference type="PANTHER" id="PTHR33418">
    <property type="entry name" value="HELICASE-ASSOCIATED"/>
    <property type="match status" value="1"/>
</dbReference>
<comment type="caution">
    <text evidence="3">The sequence shown here is derived from an EMBL/GenBank/DDBJ whole genome shotgun (WGS) entry which is preliminary data.</text>
</comment>
<reference evidence="3 4" key="1">
    <citation type="journal article" date="2020" name="G3 (Bethesda)">
        <title>Improved Reference Genome for Cyclotella cryptica CCMP332, a Model for Cell Wall Morphogenesis, Salinity Adaptation, and Lipid Production in Diatoms (Bacillariophyta).</title>
        <authorList>
            <person name="Roberts W.R."/>
            <person name="Downey K.M."/>
            <person name="Ruck E.C."/>
            <person name="Traller J.C."/>
            <person name="Alverson A.J."/>
        </authorList>
    </citation>
    <scope>NUCLEOTIDE SEQUENCE [LARGE SCALE GENOMIC DNA]</scope>
    <source>
        <strain evidence="3 4">CCMP332</strain>
    </source>
</reference>
<dbReference type="Proteomes" id="UP001516023">
    <property type="component" value="Unassembled WGS sequence"/>
</dbReference>
<gene>
    <name evidence="3" type="ORF">HJC23_006544</name>
</gene>